<evidence type="ECO:0000313" key="2">
    <source>
        <dbReference type="Proteomes" id="UP000013827"/>
    </source>
</evidence>
<dbReference type="AlphaFoldDB" id="A0A0D3JK59"/>
<reference evidence="2" key="1">
    <citation type="journal article" date="2013" name="Nature">
        <title>Pan genome of the phytoplankton Emiliania underpins its global distribution.</title>
        <authorList>
            <person name="Read B.A."/>
            <person name="Kegel J."/>
            <person name="Klute M.J."/>
            <person name="Kuo A."/>
            <person name="Lefebvre S.C."/>
            <person name="Maumus F."/>
            <person name="Mayer C."/>
            <person name="Miller J."/>
            <person name="Monier A."/>
            <person name="Salamov A."/>
            <person name="Young J."/>
            <person name="Aguilar M."/>
            <person name="Claverie J.M."/>
            <person name="Frickenhaus S."/>
            <person name="Gonzalez K."/>
            <person name="Herman E.K."/>
            <person name="Lin Y.C."/>
            <person name="Napier J."/>
            <person name="Ogata H."/>
            <person name="Sarno A.F."/>
            <person name="Shmutz J."/>
            <person name="Schroeder D."/>
            <person name="de Vargas C."/>
            <person name="Verret F."/>
            <person name="von Dassow P."/>
            <person name="Valentin K."/>
            <person name="Van de Peer Y."/>
            <person name="Wheeler G."/>
            <person name="Dacks J.B."/>
            <person name="Delwiche C.F."/>
            <person name="Dyhrman S.T."/>
            <person name="Glockner G."/>
            <person name="John U."/>
            <person name="Richards T."/>
            <person name="Worden A.Z."/>
            <person name="Zhang X."/>
            <person name="Grigoriev I.V."/>
            <person name="Allen A.E."/>
            <person name="Bidle K."/>
            <person name="Borodovsky M."/>
            <person name="Bowler C."/>
            <person name="Brownlee C."/>
            <person name="Cock J.M."/>
            <person name="Elias M."/>
            <person name="Gladyshev V.N."/>
            <person name="Groth M."/>
            <person name="Guda C."/>
            <person name="Hadaegh A."/>
            <person name="Iglesias-Rodriguez M.D."/>
            <person name="Jenkins J."/>
            <person name="Jones B.M."/>
            <person name="Lawson T."/>
            <person name="Leese F."/>
            <person name="Lindquist E."/>
            <person name="Lobanov A."/>
            <person name="Lomsadze A."/>
            <person name="Malik S.B."/>
            <person name="Marsh M.E."/>
            <person name="Mackinder L."/>
            <person name="Mock T."/>
            <person name="Mueller-Roeber B."/>
            <person name="Pagarete A."/>
            <person name="Parker M."/>
            <person name="Probert I."/>
            <person name="Quesneville H."/>
            <person name="Raines C."/>
            <person name="Rensing S.A."/>
            <person name="Riano-Pachon D.M."/>
            <person name="Richier S."/>
            <person name="Rokitta S."/>
            <person name="Shiraiwa Y."/>
            <person name="Soanes D.M."/>
            <person name="van der Giezen M."/>
            <person name="Wahlund T.M."/>
            <person name="Williams B."/>
            <person name="Wilson W."/>
            <person name="Wolfe G."/>
            <person name="Wurch L.L."/>
        </authorList>
    </citation>
    <scope>NUCLEOTIDE SEQUENCE</scope>
</reference>
<accession>A0A0D3JK59</accession>
<protein>
    <submittedName>
        <fullName evidence="1">Uncharacterized protein</fullName>
    </submittedName>
</protein>
<dbReference type="RefSeq" id="XP_005776323.1">
    <property type="nucleotide sequence ID" value="XM_005776266.1"/>
</dbReference>
<keyword evidence="2" id="KW-1185">Reference proteome</keyword>
<dbReference type="EnsemblProtists" id="EOD23894">
    <property type="protein sequence ID" value="EOD23894"/>
    <property type="gene ID" value="EMIHUDRAFT_450606"/>
</dbReference>
<name>A0A0D3JK59_EMIH1</name>
<dbReference type="GeneID" id="17269439"/>
<dbReference type="Proteomes" id="UP000013827">
    <property type="component" value="Unassembled WGS sequence"/>
</dbReference>
<evidence type="ECO:0000313" key="1">
    <source>
        <dbReference type="EnsemblProtists" id="EOD23894"/>
    </source>
</evidence>
<dbReference type="KEGG" id="ehx:EMIHUDRAFT_450606"/>
<proteinExistence type="predicted"/>
<dbReference type="PaxDb" id="2903-EOD23894"/>
<organism evidence="1 2">
    <name type="scientific">Emiliania huxleyi (strain CCMP1516)</name>
    <dbReference type="NCBI Taxonomy" id="280463"/>
    <lineage>
        <taxon>Eukaryota</taxon>
        <taxon>Haptista</taxon>
        <taxon>Haptophyta</taxon>
        <taxon>Prymnesiophyceae</taxon>
        <taxon>Isochrysidales</taxon>
        <taxon>Noelaerhabdaceae</taxon>
        <taxon>Emiliania</taxon>
    </lineage>
</organism>
<reference evidence="1" key="2">
    <citation type="submission" date="2024-10" db="UniProtKB">
        <authorList>
            <consortium name="EnsemblProtists"/>
        </authorList>
    </citation>
    <scope>IDENTIFICATION</scope>
</reference>
<dbReference type="HOGENOM" id="CLU_190277_0_0_1"/>
<sequence>MIIAGGSGARATADSASPHALWPAAARCRAPCLRRMEARLQALSTSNPYDPCALHMGGYRSYETGAIDLV</sequence>